<evidence type="ECO:0000313" key="2">
    <source>
        <dbReference type="Proteomes" id="UP001162483"/>
    </source>
</evidence>
<comment type="caution">
    <text evidence="1">The sequence shown here is derived from an EMBL/GenBank/DDBJ whole genome shotgun (WGS) entry which is preliminary data.</text>
</comment>
<dbReference type="Proteomes" id="UP001162483">
    <property type="component" value="Unassembled WGS sequence"/>
</dbReference>
<dbReference type="EMBL" id="CATNWA010015489">
    <property type="protein sequence ID" value="CAI9583853.1"/>
    <property type="molecule type" value="Genomic_DNA"/>
</dbReference>
<proteinExistence type="predicted"/>
<feature type="non-terminal residue" evidence="1">
    <location>
        <position position="45"/>
    </location>
</feature>
<reference evidence="1" key="1">
    <citation type="submission" date="2023-05" db="EMBL/GenBank/DDBJ databases">
        <authorList>
            <person name="Stuckert A."/>
        </authorList>
    </citation>
    <scope>NUCLEOTIDE SEQUENCE</scope>
</reference>
<keyword evidence="2" id="KW-1185">Reference proteome</keyword>
<evidence type="ECO:0000313" key="1">
    <source>
        <dbReference type="EMBL" id="CAI9583853.1"/>
    </source>
</evidence>
<protein>
    <submittedName>
        <fullName evidence="1">Uncharacterized protein</fullName>
    </submittedName>
</protein>
<sequence>MTERGQCMLKCPLETSKLRVWQSDGRVWVWQLPEWYLPDCFVPSV</sequence>
<name>A0ABN9EGT1_9NEOB</name>
<gene>
    <name evidence="1" type="ORF">SPARVUS_LOCUS9881411</name>
</gene>
<organism evidence="1 2">
    <name type="scientific">Staurois parvus</name>
    <dbReference type="NCBI Taxonomy" id="386267"/>
    <lineage>
        <taxon>Eukaryota</taxon>
        <taxon>Metazoa</taxon>
        <taxon>Chordata</taxon>
        <taxon>Craniata</taxon>
        <taxon>Vertebrata</taxon>
        <taxon>Euteleostomi</taxon>
        <taxon>Amphibia</taxon>
        <taxon>Batrachia</taxon>
        <taxon>Anura</taxon>
        <taxon>Neobatrachia</taxon>
        <taxon>Ranoidea</taxon>
        <taxon>Ranidae</taxon>
        <taxon>Staurois</taxon>
    </lineage>
</organism>
<accession>A0ABN9EGT1</accession>